<dbReference type="GO" id="GO:0005507">
    <property type="term" value="F:copper ion binding"/>
    <property type="evidence" value="ECO:0007669"/>
    <property type="project" value="InterPro"/>
</dbReference>
<dbReference type="Pfam" id="PF05275">
    <property type="entry name" value="CopB"/>
    <property type="match status" value="1"/>
</dbReference>
<comment type="caution">
    <text evidence="1">The sequence shown here is derived from an EMBL/GenBank/DDBJ whole genome shotgun (WGS) entry which is preliminary data.</text>
</comment>
<dbReference type="AlphaFoldDB" id="A0A844GTF7"/>
<sequence length="309" mass="36031">MLYKSKFIVRSSLITCLILTNFIHQIKAQEIKETIIKKPLIVNNFIDENNYQEKQEFFKQFKDDQYLNQEKNFTFAQHNHNNNNNQENDFSDPIDDNQIFYKILFDQLEYQVNDSQNIFNWDIQGWIGGDYQKLWVKTEGDVSFDDGNGEAELQLLYSKMISPYFDFQTGLRYDQLYGEKGNSRGFAVIGIEGLAPYFVEIDTALFISHQGDISARFKAEKELLLSQRLVLQPKIETNLAIQKVEEFGIGSGFNNLELGLRLRYEINREFAPYIGVSWNKLFDDTAKFAEEEGESSDDIKFVTGVRLIF</sequence>
<accession>A0A844GTF7</accession>
<dbReference type="EMBL" id="WMIA01000008">
    <property type="protein sequence ID" value="MTF38853.1"/>
    <property type="molecule type" value="Genomic_DNA"/>
</dbReference>
<dbReference type="InterPro" id="IPR007939">
    <property type="entry name" value="Cu-R_B_prcur"/>
</dbReference>
<evidence type="ECO:0000313" key="1">
    <source>
        <dbReference type="EMBL" id="MTF38853.1"/>
    </source>
</evidence>
<name>A0A844GTF7_9CHRO</name>
<reference evidence="1 2" key="1">
    <citation type="submission" date="2019-11" db="EMBL/GenBank/DDBJ databases">
        <title>Isolation of a new High Light Tolerant Cyanobacteria.</title>
        <authorList>
            <person name="Dobson Z."/>
            <person name="Vaughn N."/>
            <person name="Vaughn M."/>
            <person name="Fromme P."/>
            <person name="Mazor Y."/>
        </authorList>
    </citation>
    <scope>NUCLEOTIDE SEQUENCE [LARGE SCALE GENOMIC DNA]</scope>
    <source>
        <strain evidence="1 2">0216</strain>
    </source>
</reference>
<protein>
    <submittedName>
        <fullName evidence="1">Copper resistance protein B</fullName>
    </submittedName>
</protein>
<dbReference type="GO" id="GO:0009279">
    <property type="term" value="C:cell outer membrane"/>
    <property type="evidence" value="ECO:0007669"/>
    <property type="project" value="InterPro"/>
</dbReference>
<dbReference type="GO" id="GO:0006878">
    <property type="term" value="P:intracellular copper ion homeostasis"/>
    <property type="evidence" value="ECO:0007669"/>
    <property type="project" value="InterPro"/>
</dbReference>
<evidence type="ECO:0000313" key="2">
    <source>
        <dbReference type="Proteomes" id="UP000437131"/>
    </source>
</evidence>
<dbReference type="Proteomes" id="UP000437131">
    <property type="component" value="Unassembled WGS sequence"/>
</dbReference>
<gene>
    <name evidence="1" type="ORF">GGC33_07920</name>
</gene>
<organism evidence="1 2">
    <name type="scientific">Cyanobacterium aponinum 0216</name>
    <dbReference type="NCBI Taxonomy" id="2676140"/>
    <lineage>
        <taxon>Bacteria</taxon>
        <taxon>Bacillati</taxon>
        <taxon>Cyanobacteriota</taxon>
        <taxon>Cyanophyceae</taxon>
        <taxon>Oscillatoriophycideae</taxon>
        <taxon>Chroococcales</taxon>
        <taxon>Geminocystaceae</taxon>
        <taxon>Cyanobacterium</taxon>
    </lineage>
</organism>
<proteinExistence type="predicted"/>
<dbReference type="RefSeq" id="WP_155083686.1">
    <property type="nucleotide sequence ID" value="NZ_WMIA01000008.1"/>
</dbReference>